<dbReference type="GO" id="GO:0016740">
    <property type="term" value="F:transferase activity"/>
    <property type="evidence" value="ECO:0007669"/>
    <property type="project" value="UniProtKB-KW"/>
</dbReference>
<dbReference type="Pfam" id="PF02515">
    <property type="entry name" value="CoA_transf_3"/>
    <property type="match status" value="1"/>
</dbReference>
<dbReference type="InterPro" id="IPR050483">
    <property type="entry name" value="CoA-transferase_III_domain"/>
</dbReference>
<dbReference type="Gene3D" id="3.40.50.10540">
    <property type="entry name" value="Crotonobetainyl-coa:carnitine coa-transferase, domain 1"/>
    <property type="match status" value="1"/>
</dbReference>
<dbReference type="Proteomes" id="UP000767854">
    <property type="component" value="Unassembled WGS sequence"/>
</dbReference>
<proteinExistence type="predicted"/>
<accession>A0ABS2MQU1</accession>
<sequence>MGPLNGLKVLDLTRVLAGPYCTMLLGDLGAEIIKIEVPVKGDDSRHFGPYQHGESAYFMSLNRNKKSVTLNLKTEKGKEILKSFIKQVDVIVENFRPGTMEKLGLGYDVLKEINPAIIYAAASGFGHTGPYSKRPAYDGVVQAMGGIMSITGQEGGEPTRVGPSIGDIGAGLFTAIGVLAALNHRNETGVGQKVDVAMLDCQVAMLENAIARYVVTGSVPKPSGNKHASIVPFEPFHTSDSQIVVAVGNDQIWKRFCQVADLEDIMALEKFATNPERHNHYQELRPKIAEKMKEKTTKEWQKILDDAGVPNGPINHIDEVLEDAQVKARDMIIEVEHPKAGKLKMPGVAIKLSETPGEIHSPAPILGEHSSEMLKKFLNYTDEEIEALHAEGVL</sequence>
<evidence type="ECO:0000313" key="2">
    <source>
        <dbReference type="EMBL" id="MBM7561692.1"/>
    </source>
</evidence>
<keyword evidence="3" id="KW-1185">Reference proteome</keyword>
<keyword evidence="1 2" id="KW-0808">Transferase</keyword>
<protein>
    <submittedName>
        <fullName evidence="2">CoA:oxalate CoA-transferase</fullName>
        <ecNumber evidence="2">2.8.3.19</ecNumber>
    </submittedName>
</protein>
<dbReference type="SUPFAM" id="SSF89796">
    <property type="entry name" value="CoA-transferase family III (CaiB/BaiF)"/>
    <property type="match status" value="1"/>
</dbReference>
<dbReference type="EC" id="2.8.3.19" evidence="2"/>
<dbReference type="InterPro" id="IPR023606">
    <property type="entry name" value="CoA-Trfase_III_dom_1_sf"/>
</dbReference>
<evidence type="ECO:0000256" key="1">
    <source>
        <dbReference type="ARBA" id="ARBA00022679"/>
    </source>
</evidence>
<dbReference type="Gene3D" id="3.30.1540.10">
    <property type="entry name" value="formyl-coa transferase, domain 3"/>
    <property type="match status" value="1"/>
</dbReference>
<dbReference type="PANTHER" id="PTHR48207:SF3">
    <property type="entry name" value="SUCCINATE--HYDROXYMETHYLGLUTARATE COA-TRANSFERASE"/>
    <property type="match status" value="1"/>
</dbReference>
<dbReference type="InterPro" id="IPR003673">
    <property type="entry name" value="CoA-Trfase_fam_III"/>
</dbReference>
<dbReference type="EMBL" id="JAFBDT010000007">
    <property type="protein sequence ID" value="MBM7561692.1"/>
    <property type="molecule type" value="Genomic_DNA"/>
</dbReference>
<comment type="caution">
    <text evidence="2">The sequence shown here is derived from an EMBL/GenBank/DDBJ whole genome shotgun (WGS) entry which is preliminary data.</text>
</comment>
<name>A0ABS2MQU1_9FIRM</name>
<dbReference type="PANTHER" id="PTHR48207">
    <property type="entry name" value="SUCCINATE--HYDROXYMETHYLGLUTARATE COA-TRANSFERASE"/>
    <property type="match status" value="1"/>
</dbReference>
<dbReference type="RefSeq" id="WP_204663444.1">
    <property type="nucleotide sequence ID" value="NZ_JAFBDT010000007.1"/>
</dbReference>
<evidence type="ECO:0000313" key="3">
    <source>
        <dbReference type="Proteomes" id="UP000767854"/>
    </source>
</evidence>
<gene>
    <name evidence="2" type="ORF">JOC49_001233</name>
</gene>
<reference evidence="2 3" key="1">
    <citation type="submission" date="2021-01" db="EMBL/GenBank/DDBJ databases">
        <title>Genomic Encyclopedia of Type Strains, Phase IV (KMG-IV): sequencing the most valuable type-strain genomes for metagenomic binning, comparative biology and taxonomic classification.</title>
        <authorList>
            <person name="Goeker M."/>
        </authorList>
    </citation>
    <scope>NUCLEOTIDE SEQUENCE [LARGE SCALE GENOMIC DNA]</scope>
    <source>
        <strain evidence="2 3">DSM 24436</strain>
    </source>
</reference>
<dbReference type="InterPro" id="IPR044855">
    <property type="entry name" value="CoA-Trfase_III_dom3_sf"/>
</dbReference>
<organism evidence="2 3">
    <name type="scientific">Fusibacter tunisiensis</name>
    <dbReference type="NCBI Taxonomy" id="1008308"/>
    <lineage>
        <taxon>Bacteria</taxon>
        <taxon>Bacillati</taxon>
        <taxon>Bacillota</taxon>
        <taxon>Clostridia</taxon>
        <taxon>Eubacteriales</taxon>
        <taxon>Eubacteriales Family XII. Incertae Sedis</taxon>
        <taxon>Fusibacter</taxon>
    </lineage>
</organism>